<evidence type="ECO:0000313" key="10">
    <source>
        <dbReference type="Proteomes" id="UP001527181"/>
    </source>
</evidence>
<keyword evidence="5" id="KW-0472">Membrane</keyword>
<keyword evidence="3" id="KW-0378">Hydrolase</keyword>
<dbReference type="Pfam" id="PF00350">
    <property type="entry name" value="Dynamin_N"/>
    <property type="match status" value="2"/>
</dbReference>
<feature type="coiled-coil region" evidence="6">
    <location>
        <begin position="318"/>
        <end position="345"/>
    </location>
</feature>
<feature type="domain" description="Dynamin N-terminal" evidence="8">
    <location>
        <begin position="59"/>
        <end position="213"/>
    </location>
</feature>
<feature type="coiled-coil region" evidence="6">
    <location>
        <begin position="497"/>
        <end position="544"/>
    </location>
</feature>
<dbReference type="Proteomes" id="UP001527181">
    <property type="component" value="Unassembled WGS sequence"/>
</dbReference>
<name>A0ABT4GSJ8_PAEAL</name>
<proteinExistence type="predicted"/>
<protein>
    <submittedName>
        <fullName evidence="9">Dynamin family protein</fullName>
    </submittedName>
</protein>
<keyword evidence="10" id="KW-1185">Reference proteome</keyword>
<accession>A0ABT4GSJ8</accession>
<dbReference type="CDD" id="cd09912">
    <property type="entry name" value="DLP_2"/>
    <property type="match status" value="2"/>
</dbReference>
<keyword evidence="2" id="KW-0547">Nucleotide-binding</keyword>
<dbReference type="SUPFAM" id="SSF52540">
    <property type="entry name" value="P-loop containing nucleoside triphosphate hydrolases"/>
    <property type="match status" value="2"/>
</dbReference>
<dbReference type="RefSeq" id="WP_262866620.1">
    <property type="nucleotide sequence ID" value="NZ_JAMDLX010000110.1"/>
</dbReference>
<gene>
    <name evidence="9" type="ORF">M5X12_03665</name>
</gene>
<dbReference type="InterPro" id="IPR045063">
    <property type="entry name" value="Dynamin_N"/>
</dbReference>
<dbReference type="InterPro" id="IPR027094">
    <property type="entry name" value="Mitofusin_fam"/>
</dbReference>
<evidence type="ECO:0000313" key="9">
    <source>
        <dbReference type="EMBL" id="MCY9759667.1"/>
    </source>
</evidence>
<reference evidence="9 10" key="1">
    <citation type="submission" date="2022-05" db="EMBL/GenBank/DDBJ databases">
        <title>Genome Sequencing of Bee-Associated Microbes.</title>
        <authorList>
            <person name="Dunlap C."/>
        </authorList>
    </citation>
    <scope>NUCLEOTIDE SEQUENCE [LARGE SCALE GENOMIC DNA]</scope>
    <source>
        <strain evidence="9 10">NRRL B-04010</strain>
    </source>
</reference>
<organism evidence="9 10">
    <name type="scientific">Paenibacillus alvei</name>
    <name type="common">Bacillus alvei</name>
    <dbReference type="NCBI Taxonomy" id="44250"/>
    <lineage>
        <taxon>Bacteria</taxon>
        <taxon>Bacillati</taxon>
        <taxon>Bacillota</taxon>
        <taxon>Bacilli</taxon>
        <taxon>Bacillales</taxon>
        <taxon>Paenibacillaceae</taxon>
        <taxon>Paenibacillus</taxon>
    </lineage>
</organism>
<comment type="subcellular location">
    <subcellularLocation>
        <location evidence="1">Membrane</location>
    </subcellularLocation>
</comment>
<evidence type="ECO:0000259" key="8">
    <source>
        <dbReference type="Pfam" id="PF00350"/>
    </source>
</evidence>
<dbReference type="InterPro" id="IPR027417">
    <property type="entry name" value="P-loop_NTPase"/>
</dbReference>
<feature type="compositionally biased region" description="Polar residues" evidence="7">
    <location>
        <begin position="655"/>
        <end position="665"/>
    </location>
</feature>
<dbReference type="PANTHER" id="PTHR10465:SF0">
    <property type="entry name" value="SARCALUMENIN"/>
    <property type="match status" value="1"/>
</dbReference>
<feature type="region of interest" description="Disordered" evidence="7">
    <location>
        <begin position="653"/>
        <end position="672"/>
    </location>
</feature>
<evidence type="ECO:0000256" key="7">
    <source>
        <dbReference type="SAM" id="MobiDB-lite"/>
    </source>
</evidence>
<feature type="domain" description="Dynamin N-terminal" evidence="8">
    <location>
        <begin position="718"/>
        <end position="945"/>
    </location>
</feature>
<dbReference type="EMBL" id="JAMDNP010000006">
    <property type="protein sequence ID" value="MCY9759667.1"/>
    <property type="molecule type" value="Genomic_DNA"/>
</dbReference>
<dbReference type="GeneID" id="94489761"/>
<evidence type="ECO:0000256" key="3">
    <source>
        <dbReference type="ARBA" id="ARBA00022801"/>
    </source>
</evidence>
<evidence type="ECO:0000256" key="1">
    <source>
        <dbReference type="ARBA" id="ARBA00004370"/>
    </source>
</evidence>
<keyword evidence="6" id="KW-0175">Coiled coil</keyword>
<evidence type="ECO:0000256" key="6">
    <source>
        <dbReference type="SAM" id="Coils"/>
    </source>
</evidence>
<dbReference type="PANTHER" id="PTHR10465">
    <property type="entry name" value="TRANSMEMBRANE GTPASE FZO1"/>
    <property type="match status" value="1"/>
</dbReference>
<evidence type="ECO:0000256" key="4">
    <source>
        <dbReference type="ARBA" id="ARBA00023134"/>
    </source>
</evidence>
<dbReference type="Gene3D" id="3.40.50.300">
    <property type="entry name" value="P-loop containing nucleotide triphosphate hydrolases"/>
    <property type="match status" value="2"/>
</dbReference>
<evidence type="ECO:0000256" key="5">
    <source>
        <dbReference type="ARBA" id="ARBA00023136"/>
    </source>
</evidence>
<comment type="caution">
    <text evidence="9">The sequence shown here is derived from an EMBL/GenBank/DDBJ whole genome shotgun (WGS) entry which is preliminary data.</text>
</comment>
<sequence length="1312" mass="148180">MEKMNARLHTNSAIAEKDSGELGKWLKHTAEQMQHRGDVQHAEKMLELAKKWQESIVMVTFCGHFSAGKSSVINALCGKQLLPSSPIPTSANVVTLRYGERHARVLRRLGDGSVQEEPVQFEQLDEICRDGIGIERVVLFDEIEWMEQGVALLDTPGVDSTDAAHRAATEEAMHLADIVFYVTDYNHVQSETNFAFAKEVADAGKPLIWIVNQIDKHREQELTFESYQQDVKSALDAWQLKPEGVFYISVKQPEHPLNEWNALEAYVRQAAMERLPLVRYGIMRAACEMIAAHAKLLKEPYVSKREQFIERIGDEAALMTWKEQVRQAEQRVAELTARQEEVNDLFQKQLQQLLANANVTPAAMRDQAQQYLESRKPGFKVGFLFSGVKTETERNQRLNALTSIWKDGLRANVEVHLIQLIRALAEEVGADGQEASSAMESALPDLGKSWLAASVSEGASGSPEYTLNYCRSLADEARTLLRRAALTVAEPLLKIKLQRYRDDFLQAERELAEMKSLHLDYTELESSLQAIDQMEAELARQIELWLPADKQQHGWNGLLPDVLSVKQQACSKQKIKGGHSVSQSMNNAECNSNAVNRLGSSAQAVKRSDKQAIVESWLELSDDDGNRTSEEQGEYAQAYASRYGSAQGLYEHDTTVSGSSQQPIENSEAPRQVRRRLTDTAGKLEQAAGVLEQLDSMRMLASEMRDKAKRLVENRFTVALFGAFSAGKSSFANALIGQNALPVSPNPTTAAINTIAAATDAHPHGTARVTMKREAKLLDDLRYALETLGEPSASTMEMEEALHALARIRPETIHPSGRPYYRFIQAVKRGIDKARGLLGQELMVDEAEYRLFVSDESRSAFVERIDLFIDSELTRQGFVFVDTPGADSINARHTGVAFEYMKQADIILFVTYYNHAFSQADRQFLTQLGRVKDAFELDKMFFVVNASDLAASPEELSSVLDYVEDRLREFGVRNPRLFPISSLQALEGKQQAQSEKIEKSGIEAFEQSFLQFAGNELSQLSIHSAQISLERAAKQLKAMWDASHADAAERERELLRYQNLVEQAHSSCSEWLKRDETSAFRQEADELLYHVSQRLQFRFGDMFSHAFNPASLRRDDRNIDSSLQRCYVEWSRIFTKELANELYATSLRMEQSAKKLVTSYRNRLQQTITEQLPGYSPTEEAMTAWPTPEVSGEINLPNVTARWIRGYFRNSKAFFEGNGRSELRQALELQTMQAVKQATEEHRERFIKHMLTHYHQVVQKSYTELSEALDRYMERLSSALQADVDEGLLQAVMSAMEEVISADKVSNERDEF</sequence>
<evidence type="ECO:0000256" key="2">
    <source>
        <dbReference type="ARBA" id="ARBA00022741"/>
    </source>
</evidence>
<keyword evidence="4" id="KW-0342">GTP-binding</keyword>